<keyword evidence="5" id="KW-1185">Reference proteome</keyword>
<name>A0A345YTH6_9MICO</name>
<dbReference type="InterPro" id="IPR012938">
    <property type="entry name" value="Glc/Sorbosone_DH"/>
</dbReference>
<accession>A0A345YTH6</accession>
<feature type="region of interest" description="Disordered" evidence="1">
    <location>
        <begin position="13"/>
        <end position="44"/>
    </location>
</feature>
<dbReference type="OrthoDB" id="9770043at2"/>
<evidence type="ECO:0000313" key="4">
    <source>
        <dbReference type="EMBL" id="RRR24925.1"/>
    </source>
</evidence>
<dbReference type="Pfam" id="PF07995">
    <property type="entry name" value="GSDH"/>
    <property type="match status" value="1"/>
</dbReference>
<dbReference type="PANTHER" id="PTHR19328">
    <property type="entry name" value="HEDGEHOG-INTERACTING PROTEIN"/>
    <property type="match status" value="1"/>
</dbReference>
<protein>
    <submittedName>
        <fullName evidence="4">PQQ-dependent sugar dehydrogenase</fullName>
    </submittedName>
</protein>
<feature type="compositionally biased region" description="Low complexity" evidence="1">
    <location>
        <begin position="24"/>
        <end position="34"/>
    </location>
</feature>
<proteinExistence type="predicted"/>
<dbReference type="PANTHER" id="PTHR19328:SF13">
    <property type="entry name" value="HIPL1 PROTEIN"/>
    <property type="match status" value="1"/>
</dbReference>
<dbReference type="Proteomes" id="UP000282185">
    <property type="component" value="Unassembled WGS sequence"/>
</dbReference>
<reference evidence="3 5" key="1">
    <citation type="submission" date="2018-07" db="EMBL/GenBank/DDBJ databases">
        <title>Brachybacterium saurashtrense DSM 23186 genome sequence.</title>
        <authorList>
            <person name="Guo L."/>
        </authorList>
    </citation>
    <scope>NUCLEOTIDE SEQUENCE [LARGE SCALE GENOMIC DNA]</scope>
    <source>
        <strain evidence="3 5">DSM 23186</strain>
    </source>
</reference>
<sequence>MVALLPGAAIAGCAPGSEPATEAGDSGPTSPDGTGTSGAGTSGEEATTIVSGLQAPWSIAFHAGSALVSERDSARILEVTEGGELREVGIVDGVTPRGEGGLMGLAVHDAHLFAYFTAGDENRLARFPLTGEPGALALGPAETLLDGIPAARVHHGGRLAIGPDEMLYVTVGDAGDAAQAQDPDTLLGTILRLTPDGGIPQDTPFPGSPVHSYGHRNPQGLAWDEDGTLYASEFGQDTWDELNVIEPGANHGWPEVEGRAEDPRFVDPVQQWTPEEASPSGIALAHGSLWIANLRGRRLREVPLSDLSTSREHLVGTHGRLRDVVVAPDGALWVLTNTTDGRGDPHPDGDRILRLDRS</sequence>
<dbReference type="KEGG" id="bsau:DWV08_08820"/>
<dbReference type="EMBL" id="QSWH01000001">
    <property type="protein sequence ID" value="RRR24925.1"/>
    <property type="molecule type" value="Genomic_DNA"/>
</dbReference>
<feature type="domain" description="Glucose/Sorbosone dehydrogenase" evidence="2">
    <location>
        <begin position="53"/>
        <end position="342"/>
    </location>
</feature>
<evidence type="ECO:0000313" key="6">
    <source>
        <dbReference type="Proteomes" id="UP000282185"/>
    </source>
</evidence>
<dbReference type="SUPFAM" id="SSF50952">
    <property type="entry name" value="Soluble quinoprotein glucose dehydrogenase"/>
    <property type="match status" value="1"/>
</dbReference>
<dbReference type="AlphaFoldDB" id="A0A345YTH6"/>
<gene>
    <name evidence="3" type="ORF">DWV08_08820</name>
    <name evidence="4" type="ORF">DXU92_00565</name>
</gene>
<evidence type="ECO:0000313" key="5">
    <source>
        <dbReference type="Proteomes" id="UP000254236"/>
    </source>
</evidence>
<organism evidence="4 6">
    <name type="scientific">Brachybacterium saurashtrense</name>
    <dbReference type="NCBI Taxonomy" id="556288"/>
    <lineage>
        <taxon>Bacteria</taxon>
        <taxon>Bacillati</taxon>
        <taxon>Actinomycetota</taxon>
        <taxon>Actinomycetes</taxon>
        <taxon>Micrococcales</taxon>
        <taxon>Dermabacteraceae</taxon>
        <taxon>Brachybacterium</taxon>
    </lineage>
</organism>
<dbReference type="Proteomes" id="UP000254236">
    <property type="component" value="Chromosome"/>
</dbReference>
<dbReference type="Gene3D" id="2.120.10.30">
    <property type="entry name" value="TolB, C-terminal domain"/>
    <property type="match status" value="1"/>
</dbReference>
<reference evidence="4 6" key="2">
    <citation type="submission" date="2018-08" db="EMBL/GenBank/DDBJ databases">
        <title>Brachybacterium saurashtrense DSM 23186.</title>
        <authorList>
            <person name="Li Y."/>
        </authorList>
    </citation>
    <scope>NUCLEOTIDE SEQUENCE [LARGE SCALE GENOMIC DNA]</scope>
    <source>
        <strain evidence="4 6">DSM 23186</strain>
    </source>
</reference>
<evidence type="ECO:0000256" key="1">
    <source>
        <dbReference type="SAM" id="MobiDB-lite"/>
    </source>
</evidence>
<dbReference type="EMBL" id="CP031356">
    <property type="protein sequence ID" value="AXK47228.1"/>
    <property type="molecule type" value="Genomic_DNA"/>
</dbReference>
<evidence type="ECO:0000313" key="3">
    <source>
        <dbReference type="EMBL" id="AXK47228.1"/>
    </source>
</evidence>
<evidence type="ECO:0000259" key="2">
    <source>
        <dbReference type="Pfam" id="PF07995"/>
    </source>
</evidence>
<dbReference type="InterPro" id="IPR011042">
    <property type="entry name" value="6-blade_b-propeller_TolB-like"/>
</dbReference>
<dbReference type="InterPro" id="IPR011041">
    <property type="entry name" value="Quinoprot_gluc/sorb_DH_b-prop"/>
</dbReference>